<dbReference type="Proteomes" id="UP001326110">
    <property type="component" value="Chromosome"/>
</dbReference>
<dbReference type="InterPro" id="IPR007497">
    <property type="entry name" value="SIMPL/DUF541"/>
</dbReference>
<feature type="chain" id="PRO_5047353045" evidence="2">
    <location>
        <begin position="21"/>
        <end position="246"/>
    </location>
</feature>
<evidence type="ECO:0000256" key="1">
    <source>
        <dbReference type="SAM" id="MobiDB-lite"/>
    </source>
</evidence>
<evidence type="ECO:0000313" key="3">
    <source>
        <dbReference type="EMBL" id="WQH05281.1"/>
    </source>
</evidence>
<dbReference type="EMBL" id="CP140152">
    <property type="protein sequence ID" value="WQH05281.1"/>
    <property type="molecule type" value="Genomic_DNA"/>
</dbReference>
<dbReference type="Gene3D" id="3.30.70.2970">
    <property type="entry name" value="Protein of unknown function (DUF541), domain 2"/>
    <property type="match status" value="1"/>
</dbReference>
<dbReference type="Pfam" id="PF04402">
    <property type="entry name" value="SIMPL"/>
    <property type="match status" value="1"/>
</dbReference>
<feature type="compositionally biased region" description="Low complexity" evidence="1">
    <location>
        <begin position="99"/>
        <end position="109"/>
    </location>
</feature>
<evidence type="ECO:0000256" key="2">
    <source>
        <dbReference type="SAM" id="SignalP"/>
    </source>
</evidence>
<keyword evidence="4" id="KW-1185">Reference proteome</keyword>
<dbReference type="PANTHER" id="PTHR34387">
    <property type="entry name" value="SLR1258 PROTEIN"/>
    <property type="match status" value="1"/>
</dbReference>
<dbReference type="InterPro" id="IPR052022">
    <property type="entry name" value="26kDa_periplasmic_antigen"/>
</dbReference>
<dbReference type="GeneID" id="43166148"/>
<proteinExistence type="predicted"/>
<keyword evidence="2" id="KW-0732">Signal</keyword>
<protein>
    <submittedName>
        <fullName evidence="3">SIMPL domain-containing protein</fullName>
    </submittedName>
</protein>
<sequence length="246" mass="26326">MKRFKLLYLAALLLPGLALAADWPAYPFVHANATASIFVVPDTVSISLDVVSVQADADLATQEVDAGIARIRALVDTLGDKDATTVIQDLRKEPRPNKAATAPADDPAQAPAPLMEVKATVTITLRDMEAWRPLVTGLMTMRELDTPMSTFSNTEQVRIENDLMAQALRKARVKADSIAAGVGRKIDSVGAVSAGSLANLSTAMGFGPPDQRRADIPGRVTGPLRVHMNAPALRFSQSVDVVYKLK</sequence>
<feature type="region of interest" description="Disordered" evidence="1">
    <location>
        <begin position="89"/>
        <end position="109"/>
    </location>
</feature>
<dbReference type="PANTHER" id="PTHR34387:SF1">
    <property type="entry name" value="PERIPLASMIC IMMUNOGENIC PROTEIN"/>
    <property type="match status" value="1"/>
</dbReference>
<dbReference type="Gene3D" id="3.30.110.170">
    <property type="entry name" value="Protein of unknown function (DUF541), domain 1"/>
    <property type="match status" value="1"/>
</dbReference>
<name>A0ABZ0XZS8_9BURK</name>
<organism evidence="3 4">
    <name type="scientific">Duganella zoogloeoides</name>
    <dbReference type="NCBI Taxonomy" id="75659"/>
    <lineage>
        <taxon>Bacteria</taxon>
        <taxon>Pseudomonadati</taxon>
        <taxon>Pseudomonadota</taxon>
        <taxon>Betaproteobacteria</taxon>
        <taxon>Burkholderiales</taxon>
        <taxon>Oxalobacteraceae</taxon>
        <taxon>Telluria group</taxon>
        <taxon>Duganella</taxon>
    </lineage>
</organism>
<feature type="signal peptide" evidence="2">
    <location>
        <begin position="1"/>
        <end position="20"/>
    </location>
</feature>
<gene>
    <name evidence="3" type="ORF">SR858_02810</name>
</gene>
<reference evidence="3 4" key="1">
    <citation type="submission" date="2023-11" db="EMBL/GenBank/DDBJ databases">
        <title>MicrobeMod: A computational toolkit for identifying prokaryotic methylation and restriction-modification with nanopore sequencing.</title>
        <authorList>
            <person name="Crits-Christoph A."/>
            <person name="Kang S.C."/>
            <person name="Lee H."/>
            <person name="Ostrov N."/>
        </authorList>
    </citation>
    <scope>NUCLEOTIDE SEQUENCE [LARGE SCALE GENOMIC DNA]</scope>
    <source>
        <strain evidence="3 4">ATCC 25935</strain>
    </source>
</reference>
<evidence type="ECO:0000313" key="4">
    <source>
        <dbReference type="Proteomes" id="UP001326110"/>
    </source>
</evidence>
<accession>A0ABZ0XZS8</accession>
<dbReference type="RefSeq" id="WP_019924624.1">
    <property type="nucleotide sequence ID" value="NZ_CP140152.1"/>
</dbReference>